<evidence type="ECO:0000313" key="2">
    <source>
        <dbReference type="Proteomes" id="UP000032160"/>
    </source>
</evidence>
<keyword evidence="2" id="KW-1185">Reference proteome</keyword>
<sequence>MGVAANYHDRVATAHRFEVVLDRHKKSPAASLPPGSTPE</sequence>
<dbReference type="Proteomes" id="UP000032160">
    <property type="component" value="Chromosome I"/>
</dbReference>
<gene>
    <name evidence="1" type="ORF">BN1012_Phect2155</name>
</gene>
<evidence type="ECO:0000313" key="1">
    <source>
        <dbReference type="EMBL" id="CDO60368.1"/>
    </source>
</evidence>
<dbReference type="EMBL" id="HG966617">
    <property type="protein sequence ID" value="CDO60368.1"/>
    <property type="molecule type" value="Genomic_DNA"/>
</dbReference>
<dbReference type="HOGENOM" id="CLU_3306523_0_0_5"/>
<dbReference type="AlphaFoldDB" id="X5M9Q6"/>
<accession>X5M9Q6</accession>
<dbReference type="KEGG" id="pect:BN1012_Phect2155"/>
<protein>
    <submittedName>
        <fullName evidence="1">Uncharacterized protein</fullName>
    </submittedName>
</protein>
<proteinExistence type="predicted"/>
<name>X5M9Q6_9HYPH</name>
<reference evidence="1 2" key="1">
    <citation type="journal article" date="2014" name="Front. Genet.">
        <title>Genome and metabolic network of "Candidatus Phaeomarinobacter ectocarpi" Ec32, a new candidate genus of Alphaproteobacteria frequently associated with brown algae.</title>
        <authorList>
            <person name="Dittami S.M."/>
            <person name="Barbeyron T."/>
            <person name="Boyen C."/>
            <person name="Cambefort J."/>
            <person name="Collet G."/>
            <person name="Delage L."/>
            <person name="Gobet A."/>
            <person name="Groisillier A."/>
            <person name="Leblanc C."/>
            <person name="Michel G."/>
            <person name="Scornet D."/>
            <person name="Siegel A."/>
            <person name="Tapia J.E."/>
            <person name="Tonon T."/>
        </authorList>
    </citation>
    <scope>NUCLEOTIDE SEQUENCE [LARGE SCALE GENOMIC DNA]</scope>
    <source>
        <strain evidence="1 2">Ec32</strain>
    </source>
</reference>
<organism evidence="1 2">
    <name type="scientific">Candidatus Phaeomarinibacter ectocarpi</name>
    <dbReference type="NCBI Taxonomy" id="1458461"/>
    <lineage>
        <taxon>Bacteria</taxon>
        <taxon>Pseudomonadati</taxon>
        <taxon>Pseudomonadota</taxon>
        <taxon>Alphaproteobacteria</taxon>
        <taxon>Hyphomicrobiales</taxon>
        <taxon>Parvibaculaceae</taxon>
        <taxon>Candidatus Phaeomarinibacter</taxon>
    </lineage>
</organism>